<name>A0A1H9N0P2_FLAFI</name>
<dbReference type="Proteomes" id="UP000183658">
    <property type="component" value="Unassembled WGS sequence"/>
</dbReference>
<gene>
    <name evidence="1" type="ORF">SAMN05444355_10995</name>
</gene>
<dbReference type="EMBL" id="FOFZ01000009">
    <property type="protein sequence ID" value="SER29391.1"/>
    <property type="molecule type" value="Genomic_DNA"/>
</dbReference>
<dbReference type="AlphaFoldDB" id="A0A1H9N0P2"/>
<evidence type="ECO:0000313" key="2">
    <source>
        <dbReference type="Proteomes" id="UP000183658"/>
    </source>
</evidence>
<keyword evidence="2" id="KW-1185">Reference proteome</keyword>
<reference evidence="2" key="1">
    <citation type="submission" date="2016-10" db="EMBL/GenBank/DDBJ databases">
        <authorList>
            <person name="Varghese N."/>
            <person name="Submissions S."/>
        </authorList>
    </citation>
    <scope>NUCLEOTIDE SEQUENCE [LARGE SCALE GENOMIC DNA]</scope>
    <source>
        <strain evidence="2">DSM 15719</strain>
    </source>
</reference>
<protein>
    <submittedName>
        <fullName evidence="1">Uncharacterized protein</fullName>
    </submittedName>
</protein>
<accession>A0A1H9N0P2</accession>
<dbReference type="RefSeq" id="WP_074723825.1">
    <property type="nucleotide sequence ID" value="NZ_CBCRVS010000009.1"/>
</dbReference>
<evidence type="ECO:0000313" key="1">
    <source>
        <dbReference type="EMBL" id="SER29391.1"/>
    </source>
</evidence>
<proteinExistence type="predicted"/>
<organism evidence="1 2">
    <name type="scientific">Flavobacterium frigoris</name>
    <dbReference type="NCBI Taxonomy" id="229204"/>
    <lineage>
        <taxon>Bacteria</taxon>
        <taxon>Pseudomonadati</taxon>
        <taxon>Bacteroidota</taxon>
        <taxon>Flavobacteriia</taxon>
        <taxon>Flavobacteriales</taxon>
        <taxon>Flavobacteriaceae</taxon>
        <taxon>Flavobacterium</taxon>
    </lineage>
</organism>
<sequence length="104" mass="12170">MKNANKRSEDHLMNSLLIYMEDPRLNVWHFALLLAIISLGYKQGQMQNIKVSRSKIMALSHINTIPTYHKYFKELQNLGYIEYFPSYHPGVRSEVYLKGKKVAP</sequence>